<evidence type="ECO:0000313" key="2">
    <source>
        <dbReference type="EMBL" id="HGQ64480.1"/>
    </source>
</evidence>
<evidence type="ECO:0000313" key="1">
    <source>
        <dbReference type="EMBL" id="HGQ36812.1"/>
    </source>
</evidence>
<dbReference type="EMBL" id="DTCK01000048">
    <property type="protein sequence ID" value="HGQ36812.1"/>
    <property type="molecule type" value="Genomic_DNA"/>
</dbReference>
<dbReference type="InterPro" id="IPR036388">
    <property type="entry name" value="WH-like_DNA-bd_sf"/>
</dbReference>
<dbReference type="EMBL" id="DTBD01000036">
    <property type="protein sequence ID" value="HGQ64480.1"/>
    <property type="molecule type" value="Genomic_DNA"/>
</dbReference>
<dbReference type="SUPFAM" id="SSF46785">
    <property type="entry name" value="Winged helix' DNA-binding domain"/>
    <property type="match status" value="1"/>
</dbReference>
<name>A0A7C4JJY3_9CREN</name>
<gene>
    <name evidence="2" type="ORF">ENU08_04470</name>
    <name evidence="1" type="ORF">ENU41_09100</name>
</gene>
<dbReference type="AlphaFoldDB" id="A0A7C4JJY3"/>
<dbReference type="InterPro" id="IPR036390">
    <property type="entry name" value="WH_DNA-bd_sf"/>
</dbReference>
<accession>A0A7C4JJY3</accession>
<sequence length="97" mass="11392">MDEHENNLMKELLRKIFKILENELVFRVIVCLLHNGPVSFRSLGRKLHVNYKRLDKALKALVNVGIVEVYVVNVSLTKKYKFYSVSEKYAKILRDVI</sequence>
<dbReference type="Gene3D" id="1.10.10.10">
    <property type="entry name" value="Winged helix-like DNA-binding domain superfamily/Winged helix DNA-binding domain"/>
    <property type="match status" value="1"/>
</dbReference>
<protein>
    <recommendedName>
        <fullName evidence="3">ArsR family transcriptional regulator</fullName>
    </recommendedName>
</protein>
<comment type="caution">
    <text evidence="2">The sequence shown here is derived from an EMBL/GenBank/DDBJ whole genome shotgun (WGS) entry which is preliminary data.</text>
</comment>
<proteinExistence type="predicted"/>
<organism evidence="2">
    <name type="scientific">Ignisphaera aggregans</name>
    <dbReference type="NCBI Taxonomy" id="334771"/>
    <lineage>
        <taxon>Archaea</taxon>
        <taxon>Thermoproteota</taxon>
        <taxon>Thermoprotei</taxon>
        <taxon>Desulfurococcales</taxon>
        <taxon>Desulfurococcaceae</taxon>
        <taxon>Ignisphaera</taxon>
    </lineage>
</organism>
<reference evidence="2" key="1">
    <citation type="journal article" date="2020" name="mSystems">
        <title>Genome- and Community-Level Interaction Insights into Carbon Utilization and Element Cycling Functions of Hydrothermarchaeota in Hydrothermal Sediment.</title>
        <authorList>
            <person name="Zhou Z."/>
            <person name="Liu Y."/>
            <person name="Xu W."/>
            <person name="Pan J."/>
            <person name="Luo Z.H."/>
            <person name="Li M."/>
        </authorList>
    </citation>
    <scope>NUCLEOTIDE SEQUENCE [LARGE SCALE GENOMIC DNA]</scope>
    <source>
        <strain evidence="2">SpSt-637</strain>
        <strain evidence="1">SpSt-667</strain>
    </source>
</reference>
<evidence type="ECO:0008006" key="3">
    <source>
        <dbReference type="Google" id="ProtNLM"/>
    </source>
</evidence>